<evidence type="ECO:0000256" key="8">
    <source>
        <dbReference type="SAM" id="Phobius"/>
    </source>
</evidence>
<comment type="similarity">
    <text evidence="7">Belongs to the drug/metabolite transporter (DMT) superfamily. Small multidrug resistance (SMR) (TC 2.A.7.1) family.</text>
</comment>
<dbReference type="InterPro" id="IPR045324">
    <property type="entry name" value="Small_multidrug_res"/>
</dbReference>
<reference evidence="9 10" key="1">
    <citation type="submission" date="2024-09" db="EMBL/GenBank/DDBJ databases">
        <title>The Natural Products Discovery Center: Release of the First 8490 Sequenced Strains for Exploring Actinobacteria Biosynthetic Diversity.</title>
        <authorList>
            <person name="Kalkreuter E."/>
            <person name="Kautsar S.A."/>
            <person name="Yang D."/>
            <person name="Bader C.D."/>
            <person name="Teijaro C.N."/>
            <person name="Fluegel L."/>
            <person name="Davis C.M."/>
            <person name="Simpson J.R."/>
            <person name="Lauterbach L."/>
            <person name="Steele A.D."/>
            <person name="Gui C."/>
            <person name="Meng S."/>
            <person name="Li G."/>
            <person name="Viehrig K."/>
            <person name="Ye F."/>
            <person name="Su P."/>
            <person name="Kiefer A.F."/>
            <person name="Nichols A."/>
            <person name="Cepeda A.J."/>
            <person name="Yan W."/>
            <person name="Fan B."/>
            <person name="Jiang Y."/>
            <person name="Adhikari A."/>
            <person name="Zheng C.-J."/>
            <person name="Schuster L."/>
            <person name="Cowan T.M."/>
            <person name="Smanski M.J."/>
            <person name="Chevrette M.G."/>
            <person name="De Carvalho L.P.S."/>
            <person name="Shen B."/>
        </authorList>
    </citation>
    <scope>NUCLEOTIDE SEQUENCE [LARGE SCALE GENOMIC DNA]</scope>
    <source>
        <strain evidence="9 10">NPDC060353</strain>
    </source>
</reference>
<evidence type="ECO:0000256" key="2">
    <source>
        <dbReference type="ARBA" id="ARBA00022448"/>
    </source>
</evidence>
<keyword evidence="4 7" id="KW-0812">Transmembrane</keyword>
<dbReference type="Gene3D" id="1.10.3730.20">
    <property type="match status" value="1"/>
</dbReference>
<keyword evidence="5 8" id="KW-1133">Transmembrane helix</keyword>
<evidence type="ECO:0000313" key="9">
    <source>
        <dbReference type="EMBL" id="MFD6796235.1"/>
    </source>
</evidence>
<dbReference type="InterPro" id="IPR000390">
    <property type="entry name" value="Small_drug/metabolite_transptr"/>
</dbReference>
<evidence type="ECO:0000256" key="5">
    <source>
        <dbReference type="ARBA" id="ARBA00022989"/>
    </source>
</evidence>
<evidence type="ECO:0000256" key="3">
    <source>
        <dbReference type="ARBA" id="ARBA00022475"/>
    </source>
</evidence>
<comment type="caution">
    <text evidence="9">The sequence shown here is derived from an EMBL/GenBank/DDBJ whole genome shotgun (WGS) entry which is preliminary data.</text>
</comment>
<organism evidence="9 10">
    <name type="scientific">Prauserella salsuginis</name>
    <dbReference type="NCBI Taxonomy" id="387889"/>
    <lineage>
        <taxon>Bacteria</taxon>
        <taxon>Bacillati</taxon>
        <taxon>Actinomycetota</taxon>
        <taxon>Actinomycetes</taxon>
        <taxon>Pseudonocardiales</taxon>
        <taxon>Pseudonocardiaceae</taxon>
        <taxon>Prauserella</taxon>
        <taxon>Prauserella salsuginis group</taxon>
    </lineage>
</organism>
<keyword evidence="3" id="KW-1003">Cell membrane</keyword>
<dbReference type="PANTHER" id="PTHR30561:SF0">
    <property type="entry name" value="GUANIDINIUM EXPORTER"/>
    <property type="match status" value="1"/>
</dbReference>
<keyword evidence="10" id="KW-1185">Reference proteome</keyword>
<feature type="transmembrane region" description="Helical" evidence="8">
    <location>
        <begin position="20"/>
        <end position="39"/>
    </location>
</feature>
<dbReference type="RefSeq" id="WP_307877189.1">
    <property type="nucleotide sequence ID" value="NZ_JANBBF010000016.1"/>
</dbReference>
<proteinExistence type="inferred from homology"/>
<dbReference type="PANTHER" id="PTHR30561">
    <property type="entry name" value="SMR FAMILY PROTON-DEPENDENT DRUG EFFLUX TRANSPORTER SUGE"/>
    <property type="match status" value="1"/>
</dbReference>
<gene>
    <name evidence="9" type="ORF">ACFWGY_23165</name>
</gene>
<dbReference type="Pfam" id="PF00893">
    <property type="entry name" value="Multi_Drug_Res"/>
    <property type="match status" value="1"/>
</dbReference>
<dbReference type="SUPFAM" id="SSF103481">
    <property type="entry name" value="Multidrug resistance efflux transporter EmrE"/>
    <property type="match status" value="1"/>
</dbReference>
<accession>A0ABW6GAK2</accession>
<keyword evidence="2" id="KW-0813">Transport</keyword>
<comment type="subcellular location">
    <subcellularLocation>
        <location evidence="1 7">Cell membrane</location>
        <topology evidence="1 7">Multi-pass membrane protein</topology>
    </subcellularLocation>
</comment>
<evidence type="ECO:0000256" key="4">
    <source>
        <dbReference type="ARBA" id="ARBA00022692"/>
    </source>
</evidence>
<name>A0ABW6GAK2_9PSEU</name>
<dbReference type="InterPro" id="IPR037185">
    <property type="entry name" value="EmrE-like"/>
</dbReference>
<evidence type="ECO:0000256" key="1">
    <source>
        <dbReference type="ARBA" id="ARBA00004651"/>
    </source>
</evidence>
<evidence type="ECO:0000256" key="6">
    <source>
        <dbReference type="ARBA" id="ARBA00023136"/>
    </source>
</evidence>
<evidence type="ECO:0000256" key="7">
    <source>
        <dbReference type="RuleBase" id="RU003942"/>
    </source>
</evidence>
<dbReference type="Proteomes" id="UP001598673">
    <property type="component" value="Unassembled WGS sequence"/>
</dbReference>
<evidence type="ECO:0000313" key="10">
    <source>
        <dbReference type="Proteomes" id="UP001598673"/>
    </source>
</evidence>
<keyword evidence="6 8" id="KW-0472">Membrane</keyword>
<protein>
    <submittedName>
        <fullName evidence="9">DMT family transporter</fullName>
    </submittedName>
</protein>
<sequence length="65" mass="6446">MISLGMLTHALRTVPVGTAYGAWIGIGAVGVALTGMVRLGEPASRTRLLSIAAIVAGVVGLSLTG</sequence>
<dbReference type="EMBL" id="JBHXCV010000018">
    <property type="protein sequence ID" value="MFD6796235.1"/>
    <property type="molecule type" value="Genomic_DNA"/>
</dbReference>